<feature type="transmembrane region" description="Helical" evidence="9">
    <location>
        <begin position="298"/>
        <end position="328"/>
    </location>
</feature>
<feature type="transmembrane region" description="Helical" evidence="9">
    <location>
        <begin position="755"/>
        <end position="779"/>
    </location>
</feature>
<dbReference type="GO" id="GO:0015031">
    <property type="term" value="P:protein transport"/>
    <property type="evidence" value="ECO:0007669"/>
    <property type="project" value="UniProtKB-KW"/>
</dbReference>
<keyword evidence="3" id="KW-0813">Transport</keyword>
<reference evidence="11" key="1">
    <citation type="submission" date="2016-03" db="EMBL/GenBank/DDBJ databases">
        <authorList>
            <person name="Devillers Hugo."/>
        </authorList>
    </citation>
    <scope>NUCLEOTIDE SEQUENCE [LARGE SCALE GENOMIC DNA]</scope>
</reference>
<evidence type="ECO:0000256" key="8">
    <source>
        <dbReference type="ARBA" id="ARBA00023136"/>
    </source>
</evidence>
<dbReference type="InterPro" id="IPR004813">
    <property type="entry name" value="OPT"/>
</dbReference>
<protein>
    <submittedName>
        <fullName evidence="10">LANO_0E06106g1_1</fullName>
    </submittedName>
</protein>
<dbReference type="EMBL" id="LT598451">
    <property type="protein sequence ID" value="SCU94224.1"/>
    <property type="molecule type" value="Genomic_DNA"/>
</dbReference>
<dbReference type="Pfam" id="PF03169">
    <property type="entry name" value="OPT"/>
    <property type="match status" value="1"/>
</dbReference>
<feature type="transmembrane region" description="Helical" evidence="9">
    <location>
        <begin position="258"/>
        <end position="277"/>
    </location>
</feature>
<evidence type="ECO:0000256" key="6">
    <source>
        <dbReference type="ARBA" id="ARBA00022927"/>
    </source>
</evidence>
<feature type="transmembrane region" description="Helical" evidence="9">
    <location>
        <begin position="680"/>
        <end position="698"/>
    </location>
</feature>
<proteinExistence type="inferred from homology"/>
<dbReference type="InterPro" id="IPR004648">
    <property type="entry name" value="Oligpept_transpt"/>
</dbReference>
<evidence type="ECO:0000256" key="9">
    <source>
        <dbReference type="SAM" id="Phobius"/>
    </source>
</evidence>
<keyword evidence="8 9" id="KW-0472">Membrane</keyword>
<evidence type="ECO:0000256" key="2">
    <source>
        <dbReference type="ARBA" id="ARBA00008807"/>
    </source>
</evidence>
<comment type="similarity">
    <text evidence="2">Belongs to the oligopeptide OPT transporter family.</text>
</comment>
<dbReference type="NCBIfam" id="TIGR00728">
    <property type="entry name" value="OPT_sfam"/>
    <property type="match status" value="1"/>
</dbReference>
<evidence type="ECO:0000313" key="11">
    <source>
        <dbReference type="Proteomes" id="UP000189911"/>
    </source>
</evidence>
<feature type="transmembrane region" description="Helical" evidence="9">
    <location>
        <begin position="526"/>
        <end position="550"/>
    </location>
</feature>
<evidence type="ECO:0000256" key="1">
    <source>
        <dbReference type="ARBA" id="ARBA00004141"/>
    </source>
</evidence>
<keyword evidence="6" id="KW-0653">Protein transport</keyword>
<accession>A0A1G4JTK3</accession>
<dbReference type="OrthoDB" id="9986677at2759"/>
<sequence>MKNYIKSVLSADAPVTDKDLLYSKRSQENADGDLHLRSAHPAGEKAKGLDTIVVTEENPSDGADLENNKLGLGGVVSADYDPLAHQLSKVAIDDEYAGITVEDDSPYPEVRASVPSSDNTMLAQNTLRMWVLGMIMTTIGSGLNMLFSMHSPSIVLVSYVTSILAWPLGRGWDKIMPNVRLFGKWGPQLNPSPFNVKEHALITAMGNVAFGGGNAYATDILLSMNNFYGKDFGWGFNLLATWSTQCIGFALAGLTRKILVTPASMIWPANLVSCTFLTNMHINENHVANGWKISRLKFFLVVFVCGFVYYWFPGFIFQALSYFAWVTWIKPDNIIVNQVFGASTGLGLIPLALDWNQIAGYIGSPLIPPVGAIFSILLSMVTIFWIVVPAVHYSNVWFGNYLPISDSSSYDRFQNVYQVKKIVTENLTFNQEAYEAYSPLYLSASFAISYGLSFASITAIVVHTALFHGKQIWNQVKNSGQEKEDVHGRLMKQYKDVPQWWFAIVFLAFFGMAVATIRAWETEMPVYSLILALIIAAFFLLPVGIIFALTNIQVGLNVITEFIIGYMIPGKPLAMMFFKTFGYITNSQAVYFAQDMKLGHYLKVAPRVLFAAQLIATIWGSLVQICVMKWAQGSIEDICTTHQASHFTCPNAKVFFNASIIWGVIGPQRMFSAGQIYNKLLYFFLLGAGLPVMNWAILKKWPGSFVKYLNWPVFFSGTGLIPPATPYNYGAYCLVGIFFGYFIKKRFFNWWAKYNYSLSAGLDISLAWSSLIIFLALGLTNTNGPSWWGNNVIETPEYNGEAIQKFLEEGQTFGLTKW</sequence>
<dbReference type="Proteomes" id="UP000189911">
    <property type="component" value="Chromosome E"/>
</dbReference>
<dbReference type="GO" id="GO:0035673">
    <property type="term" value="F:oligopeptide transmembrane transporter activity"/>
    <property type="evidence" value="ECO:0007669"/>
    <property type="project" value="InterPro"/>
</dbReference>
<organism evidence="10 11">
    <name type="scientific">Lachancea nothofagi CBS 11611</name>
    <dbReference type="NCBI Taxonomy" id="1266666"/>
    <lineage>
        <taxon>Eukaryota</taxon>
        <taxon>Fungi</taxon>
        <taxon>Dikarya</taxon>
        <taxon>Ascomycota</taxon>
        <taxon>Saccharomycotina</taxon>
        <taxon>Saccharomycetes</taxon>
        <taxon>Saccharomycetales</taxon>
        <taxon>Saccharomycetaceae</taxon>
        <taxon>Lachancea</taxon>
    </lineage>
</organism>
<dbReference type="AlphaFoldDB" id="A0A1G4JTK3"/>
<feature type="transmembrane region" description="Helical" evidence="9">
    <location>
        <begin position="334"/>
        <end position="353"/>
    </location>
</feature>
<evidence type="ECO:0000313" key="10">
    <source>
        <dbReference type="EMBL" id="SCU94224.1"/>
    </source>
</evidence>
<dbReference type="GO" id="GO:0016020">
    <property type="term" value="C:membrane"/>
    <property type="evidence" value="ECO:0007669"/>
    <property type="project" value="UniProtKB-SubCell"/>
</dbReference>
<evidence type="ECO:0000256" key="5">
    <source>
        <dbReference type="ARBA" id="ARBA00022856"/>
    </source>
</evidence>
<name>A0A1G4JTK3_9SACH</name>
<evidence type="ECO:0000256" key="4">
    <source>
        <dbReference type="ARBA" id="ARBA00022692"/>
    </source>
</evidence>
<keyword evidence="5" id="KW-0571">Peptide transport</keyword>
<feature type="transmembrane region" description="Helical" evidence="9">
    <location>
        <begin position="129"/>
        <end position="147"/>
    </location>
</feature>
<feature type="transmembrane region" description="Helical" evidence="9">
    <location>
        <begin position="232"/>
        <end position="252"/>
    </location>
</feature>
<keyword evidence="7 9" id="KW-1133">Transmembrane helix</keyword>
<feature type="transmembrane region" description="Helical" evidence="9">
    <location>
        <begin position="500"/>
        <end position="520"/>
    </location>
</feature>
<evidence type="ECO:0000256" key="3">
    <source>
        <dbReference type="ARBA" id="ARBA00022448"/>
    </source>
</evidence>
<feature type="transmembrane region" description="Helical" evidence="9">
    <location>
        <begin position="604"/>
        <end position="627"/>
    </location>
</feature>
<feature type="transmembrane region" description="Helical" evidence="9">
    <location>
        <begin position="365"/>
        <end position="388"/>
    </location>
</feature>
<feature type="transmembrane region" description="Helical" evidence="9">
    <location>
        <begin position="447"/>
        <end position="467"/>
    </location>
</feature>
<gene>
    <name evidence="10" type="ORF">LANO_0E06106G</name>
</gene>
<dbReference type="PANTHER" id="PTHR22601">
    <property type="entry name" value="ISP4 LIKE PROTEIN"/>
    <property type="match status" value="1"/>
</dbReference>
<feature type="transmembrane region" description="Helical" evidence="9">
    <location>
        <begin position="726"/>
        <end position="743"/>
    </location>
</feature>
<comment type="subcellular location">
    <subcellularLocation>
        <location evidence="1">Membrane</location>
        <topology evidence="1">Multi-pass membrane protein</topology>
    </subcellularLocation>
</comment>
<feature type="transmembrane region" description="Helical" evidence="9">
    <location>
        <begin position="153"/>
        <end position="172"/>
    </location>
</feature>
<keyword evidence="4 9" id="KW-0812">Transmembrane</keyword>
<evidence type="ECO:0000256" key="7">
    <source>
        <dbReference type="ARBA" id="ARBA00022989"/>
    </source>
</evidence>
<feature type="transmembrane region" description="Helical" evidence="9">
    <location>
        <begin position="562"/>
        <end position="584"/>
    </location>
</feature>
<dbReference type="NCBIfam" id="TIGR00727">
    <property type="entry name" value="ISP4_OPT"/>
    <property type="match status" value="1"/>
</dbReference>
<keyword evidence="11" id="KW-1185">Reference proteome</keyword>